<feature type="compositionally biased region" description="Basic and acidic residues" evidence="2">
    <location>
        <begin position="394"/>
        <end position="415"/>
    </location>
</feature>
<evidence type="ECO:0000256" key="2">
    <source>
        <dbReference type="SAM" id="MobiDB-lite"/>
    </source>
</evidence>
<keyword evidence="1" id="KW-0175">Coiled coil</keyword>
<gene>
    <name evidence="3" type="ORF">TRFO_02952</name>
</gene>
<dbReference type="EMBL" id="MLAK01000325">
    <property type="protein sequence ID" value="OHT14709.1"/>
    <property type="molecule type" value="Genomic_DNA"/>
</dbReference>
<keyword evidence="4" id="KW-1185">Reference proteome</keyword>
<name>A0A1J4KYQ8_9EUKA</name>
<accession>A0A1J4KYQ8</accession>
<organism evidence="3 4">
    <name type="scientific">Tritrichomonas foetus</name>
    <dbReference type="NCBI Taxonomy" id="1144522"/>
    <lineage>
        <taxon>Eukaryota</taxon>
        <taxon>Metamonada</taxon>
        <taxon>Parabasalia</taxon>
        <taxon>Tritrichomonadida</taxon>
        <taxon>Tritrichomonadidae</taxon>
        <taxon>Tritrichomonas</taxon>
    </lineage>
</organism>
<feature type="compositionally biased region" description="Polar residues" evidence="2">
    <location>
        <begin position="477"/>
        <end position="500"/>
    </location>
</feature>
<dbReference type="AlphaFoldDB" id="A0A1J4KYQ8"/>
<evidence type="ECO:0000313" key="3">
    <source>
        <dbReference type="EMBL" id="OHT14709.1"/>
    </source>
</evidence>
<feature type="compositionally biased region" description="Basic and acidic residues" evidence="2">
    <location>
        <begin position="369"/>
        <end position="378"/>
    </location>
</feature>
<comment type="caution">
    <text evidence="3">The sequence shown here is derived from an EMBL/GenBank/DDBJ whole genome shotgun (WGS) entry which is preliminary data.</text>
</comment>
<evidence type="ECO:0000256" key="1">
    <source>
        <dbReference type="SAM" id="Coils"/>
    </source>
</evidence>
<dbReference type="VEuPathDB" id="TrichDB:TRFO_02952"/>
<feature type="coiled-coil region" evidence="1">
    <location>
        <begin position="260"/>
        <end position="287"/>
    </location>
</feature>
<protein>
    <submittedName>
        <fullName evidence="3">Uncharacterized protein</fullName>
    </submittedName>
</protein>
<proteinExistence type="predicted"/>
<reference evidence="3" key="1">
    <citation type="submission" date="2016-10" db="EMBL/GenBank/DDBJ databases">
        <authorList>
            <person name="Benchimol M."/>
            <person name="Almeida L.G."/>
            <person name="Vasconcelos A.T."/>
            <person name="Perreira-Neves A."/>
            <person name="Rosa I.A."/>
            <person name="Tasca T."/>
            <person name="Bogo M.R."/>
            <person name="de Souza W."/>
        </authorList>
    </citation>
    <scope>NUCLEOTIDE SEQUENCE [LARGE SCALE GENOMIC DNA]</scope>
    <source>
        <strain evidence="3">K</strain>
    </source>
</reference>
<feature type="compositionally biased region" description="Basic residues" evidence="2">
    <location>
        <begin position="502"/>
        <end position="511"/>
    </location>
</feature>
<evidence type="ECO:0000313" key="4">
    <source>
        <dbReference type="Proteomes" id="UP000179807"/>
    </source>
</evidence>
<dbReference type="Proteomes" id="UP000179807">
    <property type="component" value="Unassembled WGS sequence"/>
</dbReference>
<feature type="region of interest" description="Disordered" evidence="2">
    <location>
        <begin position="288"/>
        <end position="511"/>
    </location>
</feature>
<dbReference type="GeneID" id="94825711"/>
<sequence length="511" mass="59807">MISVQKELENNPPDLKEVAPPFLEEIENVRFNLNEKTKRDNVKFYIKRLEDTIQTLEKAFSDRKKDDNDEILGNVIQSYSDLQNSAYFKAKTVLTSEMVTKIDNYFNRYIQLQKSAWNILNFKELQWKKQQIEYIGHFERNLSELLFIVQFKEKLASIADLIKNINKKEIIKPSAALSIFTKKPTIDPNEINIGKLIEVPTNKATEAELEMMKERMTAFSSVMVRFQQTSKPYDRIAELEAENNKLQEQSKDGWVTSQQYDILVAQNKELKESIERIRAKIDEVKLKLEQPQPTQTQKGKNTTKATVTQQQQKKKQPPKNDKKQSTEGEINTMDLQTKPVHNRNKKVTFPEEITNKKSGSSSFNLKIMTETDHERVENELPETPQTIRRKRGRPSKEVKEEKVETKVLEPEVKLEDDQEQTPESIEEPKPKQRRRTRSKSKAKETQQEIPEFTHTPKETEAQETATRKEKEQEEEQIQMTPEQTHTSGKLHGNNESSQKVPSPRRRRRSRR</sequence>
<feature type="compositionally biased region" description="Basic and acidic residues" evidence="2">
    <location>
        <begin position="454"/>
        <end position="471"/>
    </location>
</feature>
<feature type="compositionally biased region" description="Low complexity" evidence="2">
    <location>
        <begin position="300"/>
        <end position="311"/>
    </location>
</feature>
<feature type="compositionally biased region" description="Basic residues" evidence="2">
    <location>
        <begin position="431"/>
        <end position="440"/>
    </location>
</feature>
<dbReference type="RefSeq" id="XP_068367845.1">
    <property type="nucleotide sequence ID" value="XM_068491007.1"/>
</dbReference>